<dbReference type="AlphaFoldDB" id="A0A6G1BZ11"/>
<evidence type="ECO:0000313" key="2">
    <source>
        <dbReference type="Proteomes" id="UP000479710"/>
    </source>
</evidence>
<accession>A0A6G1BZ11</accession>
<proteinExistence type="predicted"/>
<organism evidence="1 2">
    <name type="scientific">Oryza meyeriana var. granulata</name>
    <dbReference type="NCBI Taxonomy" id="110450"/>
    <lineage>
        <taxon>Eukaryota</taxon>
        <taxon>Viridiplantae</taxon>
        <taxon>Streptophyta</taxon>
        <taxon>Embryophyta</taxon>
        <taxon>Tracheophyta</taxon>
        <taxon>Spermatophyta</taxon>
        <taxon>Magnoliopsida</taxon>
        <taxon>Liliopsida</taxon>
        <taxon>Poales</taxon>
        <taxon>Poaceae</taxon>
        <taxon>BOP clade</taxon>
        <taxon>Oryzoideae</taxon>
        <taxon>Oryzeae</taxon>
        <taxon>Oryzinae</taxon>
        <taxon>Oryza</taxon>
        <taxon>Oryza meyeriana</taxon>
    </lineage>
</organism>
<keyword evidence="2" id="KW-1185">Reference proteome</keyword>
<sequence>MVGIESNKHIFLLMPPRAHNHRKKPCALIETKQTNMLTQRQKTRNAKGGSNCLFEELALGIYTWAYPPRLKRSKVPCQGNEAS</sequence>
<reference evidence="1 2" key="1">
    <citation type="submission" date="2019-11" db="EMBL/GenBank/DDBJ databases">
        <title>Whole genome sequence of Oryza granulata.</title>
        <authorList>
            <person name="Li W."/>
        </authorList>
    </citation>
    <scope>NUCLEOTIDE SEQUENCE [LARGE SCALE GENOMIC DNA]</scope>
    <source>
        <strain evidence="2">cv. Menghai</strain>
        <tissue evidence="1">Leaf</tissue>
    </source>
</reference>
<evidence type="ECO:0000313" key="1">
    <source>
        <dbReference type="EMBL" id="KAF0893378.1"/>
    </source>
</evidence>
<feature type="non-terminal residue" evidence="1">
    <location>
        <position position="83"/>
    </location>
</feature>
<name>A0A6G1BZ11_9ORYZ</name>
<dbReference type="Proteomes" id="UP000479710">
    <property type="component" value="Unassembled WGS sequence"/>
</dbReference>
<dbReference type="EMBL" id="SPHZ02000011">
    <property type="protein sequence ID" value="KAF0893378.1"/>
    <property type="molecule type" value="Genomic_DNA"/>
</dbReference>
<comment type="caution">
    <text evidence="1">The sequence shown here is derived from an EMBL/GenBank/DDBJ whole genome shotgun (WGS) entry which is preliminary data.</text>
</comment>
<gene>
    <name evidence="1" type="ORF">E2562_024201</name>
</gene>
<protein>
    <submittedName>
        <fullName evidence="1">Uncharacterized protein</fullName>
    </submittedName>
</protein>